<evidence type="ECO:0000313" key="4">
    <source>
        <dbReference type="EMBL" id="RPE66684.1"/>
    </source>
</evidence>
<feature type="region of interest" description="Disordered" evidence="1">
    <location>
        <begin position="80"/>
        <end position="112"/>
    </location>
</feature>
<organism evidence="4 5">
    <name type="scientific">Tibeticola sediminis</name>
    <dbReference type="NCBI Taxonomy" id="1917811"/>
    <lineage>
        <taxon>Bacteria</taxon>
        <taxon>Pseudomonadati</taxon>
        <taxon>Pseudomonadota</taxon>
        <taxon>Betaproteobacteria</taxon>
        <taxon>Burkholderiales</taxon>
        <taxon>Comamonadaceae</taxon>
        <taxon>Tibeticola</taxon>
    </lineage>
</organism>
<dbReference type="RefSeq" id="WP_124222747.1">
    <property type="nucleotide sequence ID" value="NZ_RKQL01000004.1"/>
</dbReference>
<dbReference type="InterPro" id="IPR025392">
    <property type="entry name" value="DUF4124"/>
</dbReference>
<dbReference type="OrthoDB" id="8812273at2"/>
<proteinExistence type="predicted"/>
<evidence type="ECO:0000256" key="2">
    <source>
        <dbReference type="SAM" id="SignalP"/>
    </source>
</evidence>
<dbReference type="Proteomes" id="UP000272193">
    <property type="component" value="Unassembled WGS sequence"/>
</dbReference>
<feature type="signal peptide" evidence="2">
    <location>
        <begin position="1"/>
        <end position="21"/>
    </location>
</feature>
<keyword evidence="5" id="KW-1185">Reference proteome</keyword>
<evidence type="ECO:0000259" key="3">
    <source>
        <dbReference type="Pfam" id="PF13511"/>
    </source>
</evidence>
<keyword evidence="2" id="KW-0732">Signal</keyword>
<dbReference type="EMBL" id="RKQL01000004">
    <property type="protein sequence ID" value="RPE66684.1"/>
    <property type="molecule type" value="Genomic_DNA"/>
</dbReference>
<name>A0A3N4V195_9BURK</name>
<sequence length="212" mass="23248">MYMKVLVSLALCVTFTPWAQAQVYKCTSPDGKVAYQQTPCPSESIQTRPQIQKAPTLTEQEQFNAAAYSAGMTPEQARQLLSGQTQPVTQHVQPPSNISQSNPQEERRRARDCNQRYDELARQARDTFRSAKAQGNLRRHLEQIENGRTSCLYGSAASGQIQNQQPPSRNVGQCQGQCASEQGMCIAQCSGNGQCIGRCAASHGRCVAACSY</sequence>
<reference evidence="4 5" key="1">
    <citation type="submission" date="2018-11" db="EMBL/GenBank/DDBJ databases">
        <title>Genomic Encyclopedia of Type Strains, Phase IV (KMG-IV): sequencing the most valuable type-strain genomes for metagenomic binning, comparative biology and taxonomic classification.</title>
        <authorList>
            <person name="Goeker M."/>
        </authorList>
    </citation>
    <scope>NUCLEOTIDE SEQUENCE [LARGE SCALE GENOMIC DNA]</scope>
    <source>
        <strain evidence="4 5">DSM 101684</strain>
    </source>
</reference>
<accession>A0A3N4V195</accession>
<gene>
    <name evidence="4" type="ORF">EDC62_1756</name>
</gene>
<feature type="chain" id="PRO_5017923265" evidence="2">
    <location>
        <begin position="22"/>
        <end position="212"/>
    </location>
</feature>
<feature type="domain" description="DUF4124" evidence="3">
    <location>
        <begin position="10"/>
        <end position="61"/>
    </location>
</feature>
<evidence type="ECO:0000313" key="5">
    <source>
        <dbReference type="Proteomes" id="UP000272193"/>
    </source>
</evidence>
<dbReference type="Pfam" id="PF13511">
    <property type="entry name" value="DUF4124"/>
    <property type="match status" value="1"/>
</dbReference>
<dbReference type="AlphaFoldDB" id="A0A3N4V195"/>
<feature type="compositionally biased region" description="Low complexity" evidence="1">
    <location>
        <begin position="84"/>
        <end position="95"/>
    </location>
</feature>
<protein>
    <submittedName>
        <fullName evidence="4">Uncharacterized protein DUF4124</fullName>
    </submittedName>
</protein>
<comment type="caution">
    <text evidence="4">The sequence shown here is derived from an EMBL/GenBank/DDBJ whole genome shotgun (WGS) entry which is preliminary data.</text>
</comment>
<evidence type="ECO:0000256" key="1">
    <source>
        <dbReference type="SAM" id="MobiDB-lite"/>
    </source>
</evidence>